<evidence type="ECO:0000256" key="3">
    <source>
        <dbReference type="ARBA" id="ARBA00022786"/>
    </source>
</evidence>
<gene>
    <name evidence="6" type="ORF">APUTEX25_003901</name>
</gene>
<sequence length="1822" mass="189776">MAASDLATELAKEGFRFESPSMEVRVTEAILRQLEDPSGDVSALALNLGLISGRIGNACLKTVLEKLMAQMVAGKQPGSDDAALGLKTFIQETPASVADEVAVQLVPQLSAAMNGQESAARNNAVDVLLELTTRFPASIPDPSSLKNQLLMQLPVFKKRAVQCLAQLAVSLSQSDLDELAASLYVGGGKAAATALLHLQALAAVCNTIGWRFGRHASHIIDFALEQLDGAGEEEEERLEQSLHTLEAVVLQCSGDAKPAAAAILQATLKYDPNYDEEDSGGEDGDGPSAPSDDEDDDGEDEFSDDEDVSWKVRCAAARLAGSATLKLLAPPEQLYATLAGPLVSRFKEREAVVKSDVLAAYIQLLQQVKAQASSGDTASQQLLQRDLPSVVKALARELGAGGKSAKVKGDVFGVLQELARVDPSTVGAQLPAVLAGVTTALADTSAASASLKLAALQFLTAALTEARGVNAAALLPALPSVLQATLDRYYKVAAAALRAVAAAAPALAGEAPAGAGDDKHDPASPPAPALADAATAVLARLRPVDLDQEVKEGAIAAAAALLAALGDALGLETQAVGELTREFAAMPKAPHLQARQAMLELLLERVHGESTATAAIRAFEQVALSSRPLNLTPVLEKLVRDLTQLLKKSSRSLRLAALRTLKALVAREGASLPADVLAGVVAEAGTQLSEAELMHAGLALQLAVVALESQPEAALEAARSKVLPGALTLAASPLLQPSVLTALQSFFARLALASGDAAAFAELRESLMQKGLTAAGAALGGHLALARCVAALCALCATEDERVQGTLQHLLHTLQGGKSEAAARRLALGVLGEIGRGRDLGQLPQVHEALLSALSAEDVADAAATALGGATSGALGARLDPLLGLVRDAAATPRLQYQLFRALAEVLHSEAAEELTPAQRQSVLDLILAAVAEEREESNAVLAGGGGGEAGLGRCVLRECYGGEMWLGSRCADFTQGTCWHEWGVGVSSQQMRCSCALFIARVPSLPSLSASLLTPAAPPPPFPLHTTAECLGTLAALGAGACTAILTQPLQSSSPGLRALALAAARHATVHLGARAAPSMDAVAGPMLACLNDPDLSVRHTAVLLLSSSAHACPALVRPHVAGAQPFLLRLVVNLGPFKHTIDDGLEVRKAAFEALVVLLDACPAVLDMPAVHDALLSGLKDQYDVKVTSHILLTCLAALEPDQTTARLEALVEPLTATLTAKVKADAVKQEVDRNDDLLRSCLRAVAALERLPGCATVAPWTAFISGVVQTPALKVLTTLDGQACDLPNVYNGQVIRRCIDLGDGLYCPVESGQYKLCADQGSSISRWTACNPATQARSGAGDIGQGNIPVVPTRIRKLRDGTVCPLPFVDVDRNVLTDCVAAGGDEVCPSLPGRRACAPQTTARDKAMLAPLMFAPRTTEDGAPCALPFVQGGSIYMDCLTSSVDGGRGNSSAHGFCPTEAALGAGTLTNSSIALSPCSPALASTPLLDFDAGDAFLNRTQPGGLTMMCVLDPRLDEEGWPCQEGLTCLPLEGSTGYAEFNNLGFCSETPLGGVFNSFEPLAFYPLTSAQGLNSLLLPPYTGTARNIEFDLDFDFNQTVKCEKELGSRIKLEPVPYATTGFFAVNLWFAVEPSIPLMGLKWLFSHTDSDMVAIGLPNQVLIFLARSSKTDGPLLVGLISDGKDAVENPDEFVSVQTDGTTFAGPDNGTAIFTTDFLDGGWHMVTLTTEAGTGERGYSLYLDGAFAGSAAWASPNTPPNQLPGGDPTRLSKPIQLCSSIDNDTANVFNGFLAHLSLFPEALTPDAVAALYESYVENSTQN</sequence>
<dbReference type="Pfam" id="PF25782">
    <property type="entry name" value="TPR_CAND1"/>
    <property type="match status" value="1"/>
</dbReference>
<name>A0A3M7KWM9_AUXPR</name>
<evidence type="ECO:0000256" key="4">
    <source>
        <dbReference type="SAM" id="MobiDB-lite"/>
    </source>
</evidence>
<feature type="region of interest" description="Disordered" evidence="4">
    <location>
        <begin position="272"/>
        <end position="307"/>
    </location>
</feature>
<comment type="caution">
    <text evidence="6">The sequence shown here is derived from an EMBL/GenBank/DDBJ whole genome shotgun (WGS) entry which is preliminary data.</text>
</comment>
<dbReference type="Pfam" id="PF08623">
    <property type="entry name" value="TIP120"/>
    <property type="match status" value="1"/>
</dbReference>
<dbReference type="InterPro" id="IPR039852">
    <property type="entry name" value="CAND1/CAND2"/>
</dbReference>
<dbReference type="Proteomes" id="UP000279271">
    <property type="component" value="Unassembled WGS sequence"/>
</dbReference>
<dbReference type="SUPFAM" id="SSF49899">
    <property type="entry name" value="Concanavalin A-like lectins/glucanases"/>
    <property type="match status" value="1"/>
</dbReference>
<dbReference type="Gene3D" id="2.60.120.200">
    <property type="match status" value="1"/>
</dbReference>
<feature type="compositionally biased region" description="Acidic residues" evidence="4">
    <location>
        <begin position="273"/>
        <end position="307"/>
    </location>
</feature>
<dbReference type="InterPro" id="IPR011989">
    <property type="entry name" value="ARM-like"/>
</dbReference>
<feature type="domain" description="TATA-binding protein interacting (TIP20)" evidence="5">
    <location>
        <begin position="1133"/>
        <end position="1268"/>
    </location>
</feature>
<proteinExistence type="inferred from homology"/>
<dbReference type="SUPFAM" id="SSF48371">
    <property type="entry name" value="ARM repeat"/>
    <property type="match status" value="1"/>
</dbReference>
<protein>
    <recommendedName>
        <fullName evidence="5">TATA-binding protein interacting (TIP20) domain-containing protein</fullName>
    </recommendedName>
</protein>
<evidence type="ECO:0000313" key="6">
    <source>
        <dbReference type="EMBL" id="RMZ53762.1"/>
    </source>
</evidence>
<dbReference type="InterPro" id="IPR013320">
    <property type="entry name" value="ConA-like_dom_sf"/>
</dbReference>
<dbReference type="InterPro" id="IPR013932">
    <property type="entry name" value="TATA-bd_TIP120"/>
</dbReference>
<keyword evidence="2" id="KW-0677">Repeat</keyword>
<evidence type="ECO:0000313" key="7">
    <source>
        <dbReference type="Proteomes" id="UP000279271"/>
    </source>
</evidence>
<accession>A0A3M7KWM9</accession>
<comment type="similarity">
    <text evidence="1">Belongs to the CAND family.</text>
</comment>
<dbReference type="GO" id="GO:0010265">
    <property type="term" value="P:SCF complex assembly"/>
    <property type="evidence" value="ECO:0007669"/>
    <property type="project" value="InterPro"/>
</dbReference>
<organism evidence="6 7">
    <name type="scientific">Auxenochlorella protothecoides</name>
    <name type="common">Green microalga</name>
    <name type="synonym">Chlorella protothecoides</name>
    <dbReference type="NCBI Taxonomy" id="3075"/>
    <lineage>
        <taxon>Eukaryota</taxon>
        <taxon>Viridiplantae</taxon>
        <taxon>Chlorophyta</taxon>
        <taxon>core chlorophytes</taxon>
        <taxon>Trebouxiophyceae</taxon>
        <taxon>Chlorellales</taxon>
        <taxon>Chlorellaceae</taxon>
        <taxon>Auxenochlorella</taxon>
    </lineage>
</organism>
<dbReference type="EMBL" id="QOKY01000195">
    <property type="protein sequence ID" value="RMZ53762.1"/>
    <property type="molecule type" value="Genomic_DNA"/>
</dbReference>
<evidence type="ECO:0000256" key="1">
    <source>
        <dbReference type="ARBA" id="ARBA00007657"/>
    </source>
</evidence>
<reference evidence="7" key="1">
    <citation type="journal article" date="2018" name="Algal Res.">
        <title>Characterization of plant carbon substrate utilization by Auxenochlorella protothecoides.</title>
        <authorList>
            <person name="Vogler B.W."/>
            <person name="Starkenburg S.R."/>
            <person name="Sudasinghe N."/>
            <person name="Schambach J.Y."/>
            <person name="Rollin J.A."/>
            <person name="Pattathil S."/>
            <person name="Barry A.N."/>
        </authorList>
    </citation>
    <scope>NUCLEOTIDE SEQUENCE [LARGE SCALE GENOMIC DNA]</scope>
    <source>
        <strain evidence="7">UTEX 25</strain>
    </source>
</reference>
<dbReference type="Gene3D" id="1.25.10.10">
    <property type="entry name" value="Leucine-rich Repeat Variant"/>
    <property type="match status" value="1"/>
</dbReference>
<evidence type="ECO:0000256" key="2">
    <source>
        <dbReference type="ARBA" id="ARBA00022737"/>
    </source>
</evidence>
<evidence type="ECO:0000259" key="5">
    <source>
        <dbReference type="Pfam" id="PF08623"/>
    </source>
</evidence>
<keyword evidence="3" id="KW-0833">Ubl conjugation pathway</keyword>
<dbReference type="PANTHER" id="PTHR12696">
    <property type="entry name" value="TIP120"/>
    <property type="match status" value="1"/>
</dbReference>
<dbReference type="InterPro" id="IPR016024">
    <property type="entry name" value="ARM-type_fold"/>
</dbReference>